<evidence type="ECO:0000313" key="1">
    <source>
        <dbReference type="EMBL" id="MFD1174730.1"/>
    </source>
</evidence>
<reference evidence="2" key="1">
    <citation type="journal article" date="2019" name="Int. J. Syst. Evol. Microbiol.">
        <title>The Global Catalogue of Microorganisms (GCM) 10K type strain sequencing project: providing services to taxonomists for standard genome sequencing and annotation.</title>
        <authorList>
            <consortium name="The Broad Institute Genomics Platform"/>
            <consortium name="The Broad Institute Genome Sequencing Center for Infectious Disease"/>
            <person name="Wu L."/>
            <person name="Ma J."/>
        </authorList>
    </citation>
    <scope>NUCLEOTIDE SEQUENCE [LARGE SCALE GENOMIC DNA]</scope>
    <source>
        <strain evidence="2">CCUG 59189</strain>
    </source>
</reference>
<comment type="caution">
    <text evidence="1">The sequence shown here is derived from an EMBL/GenBank/DDBJ whole genome shotgun (WGS) entry which is preliminary data.</text>
</comment>
<dbReference type="RefSeq" id="WP_379315417.1">
    <property type="nucleotide sequence ID" value="NZ_JBHTLM010000001.1"/>
</dbReference>
<name>A0ABW3RS68_9BACL</name>
<dbReference type="EMBL" id="JBHTLM010000001">
    <property type="protein sequence ID" value="MFD1174730.1"/>
    <property type="molecule type" value="Genomic_DNA"/>
</dbReference>
<organism evidence="1 2">
    <name type="scientific">Paenibacillus puldeungensis</name>
    <dbReference type="NCBI Taxonomy" id="696536"/>
    <lineage>
        <taxon>Bacteria</taxon>
        <taxon>Bacillati</taxon>
        <taxon>Bacillota</taxon>
        <taxon>Bacilli</taxon>
        <taxon>Bacillales</taxon>
        <taxon>Paenibacillaceae</taxon>
        <taxon>Paenibacillus</taxon>
    </lineage>
</organism>
<dbReference type="Proteomes" id="UP001597262">
    <property type="component" value="Unassembled WGS sequence"/>
</dbReference>
<gene>
    <name evidence="1" type="ORF">ACFQ3W_00200</name>
</gene>
<evidence type="ECO:0000313" key="2">
    <source>
        <dbReference type="Proteomes" id="UP001597262"/>
    </source>
</evidence>
<keyword evidence="2" id="KW-1185">Reference proteome</keyword>
<accession>A0ABW3RS68</accession>
<sequence length="90" mass="9613">MPKRSDNKKGCPPSNGLDLSFLAGLTPQQLAVITGLLSQALSVDSVLIDKNKNIQIVLGGSLRKKTKADKLLNELSDVTLGEILDSIKNL</sequence>
<proteinExistence type="predicted"/>
<protein>
    <submittedName>
        <fullName evidence="1">Uncharacterized protein</fullName>
    </submittedName>
</protein>